<dbReference type="SUPFAM" id="SSF53474">
    <property type="entry name" value="alpha/beta-Hydrolases"/>
    <property type="match status" value="1"/>
</dbReference>
<dbReference type="Proteomes" id="UP000254968">
    <property type="component" value="Unassembled WGS sequence"/>
</dbReference>
<name>A0A378HXR6_9GAMM</name>
<dbReference type="Gene3D" id="3.40.50.1820">
    <property type="entry name" value="alpha/beta hydrolase"/>
    <property type="match status" value="1"/>
</dbReference>
<dbReference type="PANTHER" id="PTHR12277">
    <property type="entry name" value="ALPHA/BETA HYDROLASE DOMAIN-CONTAINING PROTEIN"/>
    <property type="match status" value="1"/>
</dbReference>
<sequence length="539" mass="62714">MKSPKLTLQQSESKYGGFYRLVKPKKTFIKQLGQFALDVLKLPYTLYQLIMGRLLSNLVINPLFRKEEKNDSLLLQNPKRPDPLFTPLDEMNVINVLPKKNILLRELLNWKNYLVNHTTTIKIIFWLLSWITHFFPKFKAEQYIDHYLDKLVNYVELKVQGEGKTFKPEQIHFRGLEQLSEAQQEHLYQKLEDRIGYDFRQNRNHIYFYKLQTPDNAVLDSVEVRSQHAIHQDITNRHFIVAAMPRSNNFVDWIKHYQIYAKQLDVTIIAFNYRGIGLSKGIVKSENDLYDDAYAQVQRLLQLGAQPKNIAVMGECLGGNVAAHTAGKLHQEGDPVKLYPARSFRSLTSIISGRSRPTKTDHPLNPLTWLKWVRFAMVQCILNPIIISSGWSLNVDKQFLAVPPHDRDFIVVRSKKDNEGNHFADDKMVPYEQASLYSLVKEKRQAIMAKQKCGEEISPEEEEWLENLKHHKFYVSENLHDNASNANGHTVHPRLLVPTYQSCADANSLDGRQYTINFFKRVWPTQEEPEEEQLALNMN</sequence>
<keyword evidence="3" id="KW-1185">Reference proteome</keyword>
<dbReference type="AlphaFoldDB" id="A0A378HXR6"/>
<evidence type="ECO:0000313" key="2">
    <source>
        <dbReference type="EMBL" id="STX27689.1"/>
    </source>
</evidence>
<dbReference type="EMBL" id="UGNV01000001">
    <property type="protein sequence ID" value="STX27689.1"/>
    <property type="molecule type" value="Genomic_DNA"/>
</dbReference>
<gene>
    <name evidence="2" type="primary">sdbA</name>
    <name evidence="2" type="ORF">NCTC13315_00196</name>
</gene>
<proteinExistence type="predicted"/>
<protein>
    <submittedName>
        <fullName evidence="2">SdbA protein, substrate of the Dot/Icm system</fullName>
    </submittedName>
</protein>
<dbReference type="OrthoDB" id="5641950at2"/>
<dbReference type="InterPro" id="IPR029058">
    <property type="entry name" value="AB_hydrolase_fold"/>
</dbReference>
<dbReference type="PANTHER" id="PTHR12277:SF81">
    <property type="entry name" value="PROTEIN ABHD13"/>
    <property type="match status" value="1"/>
</dbReference>
<evidence type="ECO:0000313" key="3">
    <source>
        <dbReference type="Proteomes" id="UP000254968"/>
    </source>
</evidence>
<feature type="domain" description="Alpha/beta hydrolase fold-3" evidence="1">
    <location>
        <begin position="289"/>
        <end position="337"/>
    </location>
</feature>
<reference evidence="2 3" key="1">
    <citation type="submission" date="2018-06" db="EMBL/GenBank/DDBJ databases">
        <authorList>
            <consortium name="Pathogen Informatics"/>
            <person name="Doyle S."/>
        </authorList>
    </citation>
    <scope>NUCLEOTIDE SEQUENCE [LARGE SCALE GENOMIC DNA]</scope>
    <source>
        <strain evidence="2 3">NCTC13315</strain>
    </source>
</reference>
<dbReference type="InterPro" id="IPR013094">
    <property type="entry name" value="AB_hydrolase_3"/>
</dbReference>
<dbReference type="Pfam" id="PF07859">
    <property type="entry name" value="Abhydrolase_3"/>
    <property type="match status" value="1"/>
</dbReference>
<dbReference type="GO" id="GO:0016787">
    <property type="term" value="F:hydrolase activity"/>
    <property type="evidence" value="ECO:0007669"/>
    <property type="project" value="InterPro"/>
</dbReference>
<accession>A0A378HXR6</accession>
<dbReference type="RefSeq" id="WP_115301485.1">
    <property type="nucleotide sequence ID" value="NZ_CAAAHO010000003.1"/>
</dbReference>
<organism evidence="2 3">
    <name type="scientific">Legionella beliardensis</name>
    <dbReference type="NCBI Taxonomy" id="91822"/>
    <lineage>
        <taxon>Bacteria</taxon>
        <taxon>Pseudomonadati</taxon>
        <taxon>Pseudomonadota</taxon>
        <taxon>Gammaproteobacteria</taxon>
        <taxon>Legionellales</taxon>
        <taxon>Legionellaceae</taxon>
        <taxon>Legionella</taxon>
    </lineage>
</organism>
<evidence type="ECO:0000259" key="1">
    <source>
        <dbReference type="Pfam" id="PF07859"/>
    </source>
</evidence>